<dbReference type="EMBL" id="RWGY01000376">
    <property type="protein sequence ID" value="TVU01850.1"/>
    <property type="molecule type" value="Genomic_DNA"/>
</dbReference>
<organism evidence="1 2">
    <name type="scientific">Eragrostis curvula</name>
    <name type="common">weeping love grass</name>
    <dbReference type="NCBI Taxonomy" id="38414"/>
    <lineage>
        <taxon>Eukaryota</taxon>
        <taxon>Viridiplantae</taxon>
        <taxon>Streptophyta</taxon>
        <taxon>Embryophyta</taxon>
        <taxon>Tracheophyta</taxon>
        <taxon>Spermatophyta</taxon>
        <taxon>Magnoliopsida</taxon>
        <taxon>Liliopsida</taxon>
        <taxon>Poales</taxon>
        <taxon>Poaceae</taxon>
        <taxon>PACMAD clade</taxon>
        <taxon>Chloridoideae</taxon>
        <taxon>Eragrostideae</taxon>
        <taxon>Eragrostidinae</taxon>
        <taxon>Eragrostis</taxon>
    </lineage>
</organism>
<evidence type="ECO:0000313" key="2">
    <source>
        <dbReference type="Proteomes" id="UP000324897"/>
    </source>
</evidence>
<accession>A0A5J9SS95</accession>
<sequence>MQYYQKIHSRKDQDPDVEVPWRRGAGVAGAVGDEARETLPKPSETQSHVALPVKPVPTRCVHQCIIRACMHVTCACILHTHVHMYLYNQDEASRWSSIILQHPRLLLCHSLRRRCQVAAFGRAKRTPCMFPTTTTTSSRT</sequence>
<feature type="non-terminal residue" evidence="1">
    <location>
        <position position="1"/>
    </location>
</feature>
<dbReference type="Proteomes" id="UP000324897">
    <property type="component" value="Unassembled WGS sequence"/>
</dbReference>
<dbReference type="AlphaFoldDB" id="A0A5J9SS95"/>
<gene>
    <name evidence="1" type="ORF">EJB05_52664</name>
</gene>
<comment type="caution">
    <text evidence="1">The sequence shown here is derived from an EMBL/GenBank/DDBJ whole genome shotgun (WGS) entry which is preliminary data.</text>
</comment>
<reference evidence="1 2" key="1">
    <citation type="journal article" date="2019" name="Sci. Rep.">
        <title>A high-quality genome of Eragrostis curvula grass provides insights into Poaceae evolution and supports new strategies to enhance forage quality.</title>
        <authorList>
            <person name="Carballo J."/>
            <person name="Santos B.A.C.M."/>
            <person name="Zappacosta D."/>
            <person name="Garbus I."/>
            <person name="Selva J.P."/>
            <person name="Gallo C.A."/>
            <person name="Diaz A."/>
            <person name="Albertini E."/>
            <person name="Caccamo M."/>
            <person name="Echenique V."/>
        </authorList>
    </citation>
    <scope>NUCLEOTIDE SEQUENCE [LARGE SCALE GENOMIC DNA]</scope>
    <source>
        <strain evidence="2">cv. Victoria</strain>
        <tissue evidence="1">Leaf</tissue>
    </source>
</reference>
<keyword evidence="2" id="KW-1185">Reference proteome</keyword>
<proteinExistence type="predicted"/>
<evidence type="ECO:0000313" key="1">
    <source>
        <dbReference type="EMBL" id="TVU01850.1"/>
    </source>
</evidence>
<protein>
    <submittedName>
        <fullName evidence="1">Uncharacterized protein</fullName>
    </submittedName>
</protein>
<name>A0A5J9SS95_9POAL</name>
<dbReference type="Gramene" id="TVU01850">
    <property type="protein sequence ID" value="TVU01850"/>
    <property type="gene ID" value="EJB05_52664"/>
</dbReference>